<gene>
    <name evidence="1" type="ORF">CX676_22385</name>
</gene>
<geneLocation type="plasmid" evidence="2">
    <name>ppz04</name>
</geneLocation>
<dbReference type="KEGG" id="pzh:CX676_22385"/>
<dbReference type="OrthoDB" id="9790710at2"/>
<dbReference type="RefSeq" id="WP_101754986.1">
    <property type="nucleotide sequence ID" value="NZ_CP025434.1"/>
</dbReference>
<evidence type="ECO:0000313" key="2">
    <source>
        <dbReference type="Proteomes" id="UP000234530"/>
    </source>
</evidence>
<sequence length="296" mass="33125">MVQPETKSTAQKLVEAREMVQRKQEVIVKLNQRIADQAEIIARRDEAIVKLNQRIVDQAEIVARRDEAIVRRDEAIGKLNNRLASRDEREGRDAEFQTLAHNSAEGMNAFFQQVDDREIYTQFGLAVRALMDSKAVPLDGVELLDFGTGPGLALKALIGEARPKRVVGYDFSENALQIAAAEIPGGQFGVADIYQPTAEQFDLVLCMEVLEHLEYPERALATLVGAVRPGGTLLLTVPQGRLDRSRYHVNFWSPESWLRFLEREIGTAGEVEAGTFAKMDETVHRNNFAILRKTPA</sequence>
<dbReference type="AlphaFoldDB" id="A0A2H5F654"/>
<dbReference type="Gene3D" id="3.40.50.150">
    <property type="entry name" value="Vaccinia Virus protein VP39"/>
    <property type="match status" value="1"/>
</dbReference>
<keyword evidence="1" id="KW-0614">Plasmid</keyword>
<dbReference type="SUPFAM" id="SSF53335">
    <property type="entry name" value="S-adenosyl-L-methionine-dependent methyltransferases"/>
    <property type="match status" value="1"/>
</dbReference>
<dbReference type="Proteomes" id="UP000234530">
    <property type="component" value="Plasmid pPZ04"/>
</dbReference>
<organism evidence="1 2">
    <name type="scientific">Paracoccus zhejiangensis</name>
    <dbReference type="NCBI Taxonomy" id="1077935"/>
    <lineage>
        <taxon>Bacteria</taxon>
        <taxon>Pseudomonadati</taxon>
        <taxon>Pseudomonadota</taxon>
        <taxon>Alphaproteobacteria</taxon>
        <taxon>Rhodobacterales</taxon>
        <taxon>Paracoccaceae</taxon>
        <taxon>Paracoccus</taxon>
    </lineage>
</organism>
<proteinExistence type="predicted"/>
<dbReference type="InterPro" id="IPR029063">
    <property type="entry name" value="SAM-dependent_MTases_sf"/>
</dbReference>
<accession>A0A2H5F654</accession>
<evidence type="ECO:0000313" key="1">
    <source>
        <dbReference type="EMBL" id="AUH67041.1"/>
    </source>
</evidence>
<dbReference type="PANTHER" id="PTHR43861">
    <property type="entry name" value="TRANS-ACONITATE 2-METHYLTRANSFERASE-RELATED"/>
    <property type="match status" value="1"/>
</dbReference>
<evidence type="ECO:0008006" key="3">
    <source>
        <dbReference type="Google" id="ProtNLM"/>
    </source>
</evidence>
<keyword evidence="2" id="KW-1185">Reference proteome</keyword>
<dbReference type="EMBL" id="CP025434">
    <property type="protein sequence ID" value="AUH67041.1"/>
    <property type="molecule type" value="Genomic_DNA"/>
</dbReference>
<name>A0A2H5F654_9RHOB</name>
<dbReference type="Pfam" id="PF13489">
    <property type="entry name" value="Methyltransf_23"/>
    <property type="match status" value="1"/>
</dbReference>
<reference evidence="1 2" key="1">
    <citation type="journal article" date="2013" name="Antonie Van Leeuwenhoek">
        <title>Paracoccus zhejiangensis sp. nov., isolated from activated sludge in wastewater-treatment system.</title>
        <authorList>
            <person name="Wu Z.G."/>
            <person name="Zhang D.F."/>
            <person name="Liu Y.L."/>
            <person name="Wang F."/>
            <person name="Jiang X."/>
            <person name="Li C."/>
            <person name="Li S.P."/>
            <person name="Hong Q."/>
            <person name="Li W.J."/>
        </authorList>
    </citation>
    <scope>NUCLEOTIDE SEQUENCE [LARGE SCALE GENOMIC DNA]</scope>
    <source>
        <strain evidence="1 2">J6</strain>
        <plasmid evidence="2">Plasmid ppz04</plasmid>
    </source>
</reference>
<protein>
    <recommendedName>
        <fullName evidence="3">Class I SAM-dependent methyltransferase</fullName>
    </recommendedName>
</protein>
<dbReference type="CDD" id="cd02440">
    <property type="entry name" value="AdoMet_MTases"/>
    <property type="match status" value="1"/>
</dbReference>